<dbReference type="OrthoDB" id="2168659at2"/>
<evidence type="ECO:0000256" key="3">
    <source>
        <dbReference type="ARBA" id="ARBA00022692"/>
    </source>
</evidence>
<accession>A0A4S4BZM7</accession>
<comment type="similarity">
    <text evidence="6">Belongs to the drug/metabolite transporter (DMT) superfamily. Small multidrug resistance (SMR) (TC 2.A.7.1) family.</text>
</comment>
<dbReference type="Proteomes" id="UP000310636">
    <property type="component" value="Unassembled WGS sequence"/>
</dbReference>
<dbReference type="GO" id="GO:0005886">
    <property type="term" value="C:plasma membrane"/>
    <property type="evidence" value="ECO:0007669"/>
    <property type="project" value="UniProtKB-SubCell"/>
</dbReference>
<comment type="caution">
    <text evidence="8">The sequence shown here is derived from an EMBL/GenBank/DDBJ whole genome shotgun (WGS) entry which is preliminary data.</text>
</comment>
<evidence type="ECO:0000256" key="7">
    <source>
        <dbReference type="SAM" id="Phobius"/>
    </source>
</evidence>
<dbReference type="InterPro" id="IPR037185">
    <property type="entry name" value="EmrE-like"/>
</dbReference>
<organism evidence="8 9">
    <name type="scientific">Cohnella fermenti</name>
    <dbReference type="NCBI Taxonomy" id="2565925"/>
    <lineage>
        <taxon>Bacteria</taxon>
        <taxon>Bacillati</taxon>
        <taxon>Bacillota</taxon>
        <taxon>Bacilli</taxon>
        <taxon>Bacillales</taxon>
        <taxon>Paenibacillaceae</taxon>
        <taxon>Cohnella</taxon>
    </lineage>
</organism>
<gene>
    <name evidence="8" type="ORF">E6C55_09675</name>
</gene>
<dbReference type="EMBL" id="SSOB01000010">
    <property type="protein sequence ID" value="THF80745.1"/>
    <property type="molecule type" value="Genomic_DNA"/>
</dbReference>
<comment type="subcellular location">
    <subcellularLocation>
        <location evidence="1 6">Cell membrane</location>
        <topology evidence="1 6">Multi-pass membrane protein</topology>
    </subcellularLocation>
</comment>
<evidence type="ECO:0000256" key="2">
    <source>
        <dbReference type="ARBA" id="ARBA00022475"/>
    </source>
</evidence>
<evidence type="ECO:0000256" key="1">
    <source>
        <dbReference type="ARBA" id="ARBA00004651"/>
    </source>
</evidence>
<keyword evidence="2" id="KW-1003">Cell membrane</keyword>
<evidence type="ECO:0000313" key="8">
    <source>
        <dbReference type="EMBL" id="THF80745.1"/>
    </source>
</evidence>
<evidence type="ECO:0000256" key="5">
    <source>
        <dbReference type="ARBA" id="ARBA00023136"/>
    </source>
</evidence>
<dbReference type="PANTHER" id="PTHR30561">
    <property type="entry name" value="SMR FAMILY PROTON-DEPENDENT DRUG EFFLUX TRANSPORTER SUGE"/>
    <property type="match status" value="1"/>
</dbReference>
<name>A0A4S4BZM7_9BACL</name>
<sequence length="114" mass="12304">MNRYWLLLIAAGLSEVGWVSGLKHADSWWTWTLTAMVIVASFWVLIAVSKVLPVGTTYAVFTGIGAAGTVLGESIFFAEPLSWAKLLLVLLMIVGIAGLKLTAGHEAEDKERGE</sequence>
<dbReference type="GO" id="GO:0022857">
    <property type="term" value="F:transmembrane transporter activity"/>
    <property type="evidence" value="ECO:0007669"/>
    <property type="project" value="InterPro"/>
</dbReference>
<keyword evidence="4 7" id="KW-1133">Transmembrane helix</keyword>
<dbReference type="InterPro" id="IPR000390">
    <property type="entry name" value="Small_drug/metabolite_transptr"/>
</dbReference>
<feature type="transmembrane region" description="Helical" evidence="7">
    <location>
        <begin position="58"/>
        <end position="77"/>
    </location>
</feature>
<dbReference type="RefSeq" id="WP_136369584.1">
    <property type="nucleotide sequence ID" value="NZ_SSOB01000010.1"/>
</dbReference>
<evidence type="ECO:0000313" key="9">
    <source>
        <dbReference type="Proteomes" id="UP000310636"/>
    </source>
</evidence>
<evidence type="ECO:0000256" key="6">
    <source>
        <dbReference type="RuleBase" id="RU003942"/>
    </source>
</evidence>
<protein>
    <submittedName>
        <fullName evidence="8">Multidrug efflux SMR transporter</fullName>
    </submittedName>
</protein>
<dbReference type="SUPFAM" id="SSF103481">
    <property type="entry name" value="Multidrug resistance efflux transporter EmrE"/>
    <property type="match status" value="1"/>
</dbReference>
<keyword evidence="3 6" id="KW-0812">Transmembrane</keyword>
<keyword evidence="5 7" id="KW-0472">Membrane</keyword>
<evidence type="ECO:0000256" key="4">
    <source>
        <dbReference type="ARBA" id="ARBA00022989"/>
    </source>
</evidence>
<proteinExistence type="inferred from homology"/>
<dbReference type="Gene3D" id="1.10.3730.20">
    <property type="match status" value="1"/>
</dbReference>
<dbReference type="Pfam" id="PF00893">
    <property type="entry name" value="Multi_Drug_Res"/>
    <property type="match status" value="1"/>
</dbReference>
<keyword evidence="9" id="KW-1185">Reference proteome</keyword>
<dbReference type="InterPro" id="IPR045324">
    <property type="entry name" value="Small_multidrug_res"/>
</dbReference>
<dbReference type="AlphaFoldDB" id="A0A4S4BZM7"/>
<feature type="transmembrane region" description="Helical" evidence="7">
    <location>
        <begin position="83"/>
        <end position="103"/>
    </location>
</feature>
<feature type="transmembrane region" description="Helical" evidence="7">
    <location>
        <begin position="31"/>
        <end position="51"/>
    </location>
</feature>
<reference evidence="8 9" key="1">
    <citation type="submission" date="2019-04" db="EMBL/GenBank/DDBJ databases">
        <title>Cohnella sp. nov. isolated from preserved vegetables.</title>
        <authorList>
            <person name="Lin S.-Y."/>
            <person name="Hung M.-H."/>
            <person name="Young C.-C."/>
        </authorList>
    </citation>
    <scope>NUCLEOTIDE SEQUENCE [LARGE SCALE GENOMIC DNA]</scope>
    <source>
        <strain evidence="8 9">CC-MHH1044</strain>
    </source>
</reference>
<dbReference type="PANTHER" id="PTHR30561:SF7">
    <property type="entry name" value="GUANIDINIUM EFFLUX SYSTEM SUBUNIT GDNC-RELATED"/>
    <property type="match status" value="1"/>
</dbReference>